<feature type="domain" description="DUF6562" evidence="2">
    <location>
        <begin position="68"/>
        <end position="312"/>
    </location>
</feature>
<protein>
    <submittedName>
        <fullName evidence="3">Cell surface protein</fullName>
    </submittedName>
</protein>
<dbReference type="STRING" id="483216.BACEGG_00184"/>
<evidence type="ECO:0000259" key="2">
    <source>
        <dbReference type="Pfam" id="PF20200"/>
    </source>
</evidence>
<name>A0A380Z6N8_9BACE</name>
<feature type="chain" id="PRO_5016913432" evidence="1">
    <location>
        <begin position="30"/>
        <end position="1133"/>
    </location>
</feature>
<dbReference type="EMBL" id="UFSX01000002">
    <property type="protein sequence ID" value="SUV42663.1"/>
    <property type="molecule type" value="Genomic_DNA"/>
</dbReference>
<dbReference type="Pfam" id="PF20200">
    <property type="entry name" value="DUF6562"/>
    <property type="match status" value="1"/>
</dbReference>
<reference evidence="3 4" key="1">
    <citation type="submission" date="2018-06" db="EMBL/GenBank/DDBJ databases">
        <authorList>
            <consortium name="Pathogen Informatics"/>
            <person name="Doyle S."/>
        </authorList>
    </citation>
    <scope>NUCLEOTIDE SEQUENCE [LARGE SCALE GENOMIC DNA]</scope>
    <source>
        <strain evidence="3 4">NCTC11155</strain>
    </source>
</reference>
<dbReference type="Proteomes" id="UP000254424">
    <property type="component" value="Unassembled WGS sequence"/>
</dbReference>
<organism evidence="3 4">
    <name type="scientific">Bacteroides eggerthii</name>
    <dbReference type="NCBI Taxonomy" id="28111"/>
    <lineage>
        <taxon>Bacteria</taxon>
        <taxon>Pseudomonadati</taxon>
        <taxon>Bacteroidota</taxon>
        <taxon>Bacteroidia</taxon>
        <taxon>Bacteroidales</taxon>
        <taxon>Bacteroidaceae</taxon>
        <taxon>Bacteroides</taxon>
    </lineage>
</organism>
<dbReference type="AlphaFoldDB" id="A0A380Z6N8"/>
<dbReference type="InterPro" id="IPR046692">
    <property type="entry name" value="DUF6562"/>
</dbReference>
<feature type="signal peptide" evidence="1">
    <location>
        <begin position="1"/>
        <end position="29"/>
    </location>
</feature>
<sequence>MSHSNKTNMKKYFSLLAGLILLVFTACQSDELVNGGRNGEVAASFSVQLPDDGHSAVTRAAGDGVQVNRCIMEIYLNDELYKREVSAVQADGLTAKFDVRLVTSQTYNFVFWADHVASAEGEDIKTDLHYNTADLRNIAMIGTYNGSSKDDTRDAFSASLEKLVTNAFSESVELTRPFGQLNIKTEDLALIPENQREALTPTTATLSFKNLYTGFNAATGDLIGEPITLAYEKAADVVDATGNLTVDYLFAPKAVGEQHLVNMTLAVNNAAGKLITTKDLNTIPVQRNYKTNVTGNLLTVDGKVKVTVKPTFSSPDLSETVKEVALVSEVTEALKTNTNVVVTTPPTQAETISLPKYEEEDVAVSITLPETAQDITINYSSEGGEESKNAPKELKITTPSASKVIIKAEKSTVTLNGQSYTAVEAATAENTLIVESGVTIGTLTLKKGNVKLYGKITAAVTKETGWNGTIIRCLDNQQSYDNLITDAISGYTGILIEREATFDAAKVSANSSATVGKPMKIAANATISNLKIHVDQAAVSPIEIIDGAANVTFDNLTVSSTNEYPLVKVLGTNQKITVRNSSLLLTSGKSNQSGFNIQNGGTGNVITALLENSYIGFGATKLNVDKSQDYDYTSEKSDNFKNSSYSRAITVGRNSNKAYDGTAVTNLTVNDCVFEGVYYAINTLHNVSLNINVDNSILDGRAAFNIWSTANAGSVFNVKNSKLIGRNCFSGPTEVFATVVLNDYNATDAAPVKYVRNNTITLDNCDVVSDNVPQTETNYQYGVSMRSPYYNKLILKNNTKFRETRTPRLPHVVDFNANAWRNEVVDDGSINLDGCATGATVLPSHKWSGHSYASVGTVADDGKIYIGDPDVLAGFIQSGADGKSVEVVLVRDLDMGSHNITLSTSFESISNCTFNGNNHTIANYTLSNKQYAGLLPNAIRVTVKNLTLKNANITAVNDGSNNAYAGGFIGRAYGTNVVENCTLENSIVQGINKVGGIAGFQAENGISIRKCTVKGSTIKVDTENQEYGQCGGILGYIGSVAVANEVSGNFIINTKVEAPANTNIGEEHRKSSICVGTLQGVKGQSLVIDMPFSYIQSSTFNGKTIDKTEYMGLLGGIRYEETQPSLTINGTRF</sequence>
<accession>A0A380Z6N8</accession>
<keyword evidence="1" id="KW-0732">Signal</keyword>
<evidence type="ECO:0000313" key="4">
    <source>
        <dbReference type="Proteomes" id="UP000254424"/>
    </source>
</evidence>
<proteinExistence type="predicted"/>
<gene>
    <name evidence="3" type="ORF">NCTC11155_02037</name>
</gene>
<dbReference type="Gene3D" id="2.160.20.110">
    <property type="match status" value="1"/>
</dbReference>
<dbReference type="PROSITE" id="PS51257">
    <property type="entry name" value="PROKAR_LIPOPROTEIN"/>
    <property type="match status" value="1"/>
</dbReference>
<evidence type="ECO:0000313" key="3">
    <source>
        <dbReference type="EMBL" id="SUV42663.1"/>
    </source>
</evidence>
<evidence type="ECO:0000256" key="1">
    <source>
        <dbReference type="SAM" id="SignalP"/>
    </source>
</evidence>